<sequence length="213" mass="22666">MSDPGEDGDELVRAACAGDEGAFRVLYRSVAPGLLRYLRVLVGEDAEDVASETWLQVARDVARFSGDLEGFRGWVATIGRHRALDHLRRVRRRPVSAVSVEDAGLDWAGWPDAGESAMETLGTEAALELIASLPRDQAEAVLLRVVLGLDATAAGRVLGKRAGAVRTAAYRGLRTLAGRLSQGASETSANIAGKPSRERGVTHLGAAALREVR</sequence>
<dbReference type="Gene3D" id="1.10.1740.10">
    <property type="match status" value="1"/>
</dbReference>
<evidence type="ECO:0000259" key="5">
    <source>
        <dbReference type="Pfam" id="PF04542"/>
    </source>
</evidence>
<comment type="similarity">
    <text evidence="1">Belongs to the sigma-70 factor family. ECF subfamily.</text>
</comment>
<dbReference type="InterPro" id="IPR013325">
    <property type="entry name" value="RNA_pol_sigma_r2"/>
</dbReference>
<dbReference type="SUPFAM" id="SSF88659">
    <property type="entry name" value="Sigma3 and sigma4 domains of RNA polymerase sigma factors"/>
    <property type="match status" value="1"/>
</dbReference>
<evidence type="ECO:0000256" key="1">
    <source>
        <dbReference type="ARBA" id="ARBA00010641"/>
    </source>
</evidence>
<dbReference type="PANTHER" id="PTHR43133">
    <property type="entry name" value="RNA POLYMERASE ECF-TYPE SIGMA FACTO"/>
    <property type="match status" value="1"/>
</dbReference>
<name>A0A9W6R055_9PSEU</name>
<dbReference type="InterPro" id="IPR039425">
    <property type="entry name" value="RNA_pol_sigma-70-like"/>
</dbReference>
<evidence type="ECO:0000256" key="4">
    <source>
        <dbReference type="ARBA" id="ARBA00023163"/>
    </source>
</evidence>
<keyword evidence="2" id="KW-0805">Transcription regulation</keyword>
<reference evidence="7" key="1">
    <citation type="submission" date="2023-03" db="EMBL/GenBank/DDBJ databases">
        <title>Amycolatopsis taiwanensis NBRC 103393.</title>
        <authorList>
            <person name="Ichikawa N."/>
            <person name="Sato H."/>
            <person name="Tonouchi N."/>
        </authorList>
    </citation>
    <scope>NUCLEOTIDE SEQUENCE</scope>
    <source>
        <strain evidence="7">NBRC 103393</strain>
    </source>
</reference>
<dbReference type="Proteomes" id="UP001165136">
    <property type="component" value="Unassembled WGS sequence"/>
</dbReference>
<proteinExistence type="inferred from homology"/>
<dbReference type="Gene3D" id="1.10.10.10">
    <property type="entry name" value="Winged helix-like DNA-binding domain superfamily/Winged helix DNA-binding domain"/>
    <property type="match status" value="1"/>
</dbReference>
<comment type="caution">
    <text evidence="7">The sequence shown here is derived from an EMBL/GenBank/DDBJ whole genome shotgun (WGS) entry which is preliminary data.</text>
</comment>
<dbReference type="PANTHER" id="PTHR43133:SF66">
    <property type="entry name" value="ECF RNA POLYMERASE SIGMA FACTOR SIGK"/>
    <property type="match status" value="1"/>
</dbReference>
<evidence type="ECO:0000313" key="8">
    <source>
        <dbReference type="Proteomes" id="UP001165136"/>
    </source>
</evidence>
<keyword evidence="4" id="KW-0804">Transcription</keyword>
<dbReference type="NCBIfam" id="TIGR02937">
    <property type="entry name" value="sigma70-ECF"/>
    <property type="match status" value="1"/>
</dbReference>
<feature type="domain" description="RNA polymerase sigma factor 70 region 4 type 2" evidence="6">
    <location>
        <begin position="124"/>
        <end position="176"/>
    </location>
</feature>
<dbReference type="InterPro" id="IPR013324">
    <property type="entry name" value="RNA_pol_sigma_r3/r4-like"/>
</dbReference>
<protein>
    <submittedName>
        <fullName evidence="7">RNA polymerase sigma24 factor</fullName>
    </submittedName>
</protein>
<dbReference type="InterPro" id="IPR007627">
    <property type="entry name" value="RNA_pol_sigma70_r2"/>
</dbReference>
<dbReference type="InterPro" id="IPR036388">
    <property type="entry name" value="WH-like_DNA-bd_sf"/>
</dbReference>
<accession>A0A9W6R055</accession>
<dbReference type="GO" id="GO:0016987">
    <property type="term" value="F:sigma factor activity"/>
    <property type="evidence" value="ECO:0007669"/>
    <property type="project" value="UniProtKB-KW"/>
</dbReference>
<dbReference type="Pfam" id="PF04542">
    <property type="entry name" value="Sigma70_r2"/>
    <property type="match status" value="1"/>
</dbReference>
<evidence type="ECO:0000259" key="6">
    <source>
        <dbReference type="Pfam" id="PF08281"/>
    </source>
</evidence>
<keyword evidence="8" id="KW-1185">Reference proteome</keyword>
<dbReference type="EMBL" id="BSTI01000003">
    <property type="protein sequence ID" value="GLY65125.1"/>
    <property type="molecule type" value="Genomic_DNA"/>
</dbReference>
<keyword evidence="3" id="KW-0731">Sigma factor</keyword>
<evidence type="ECO:0000256" key="3">
    <source>
        <dbReference type="ARBA" id="ARBA00023082"/>
    </source>
</evidence>
<evidence type="ECO:0000313" key="7">
    <source>
        <dbReference type="EMBL" id="GLY65125.1"/>
    </source>
</evidence>
<evidence type="ECO:0000256" key="2">
    <source>
        <dbReference type="ARBA" id="ARBA00023015"/>
    </source>
</evidence>
<dbReference type="InterPro" id="IPR013249">
    <property type="entry name" value="RNA_pol_sigma70_r4_t2"/>
</dbReference>
<dbReference type="Pfam" id="PF08281">
    <property type="entry name" value="Sigma70_r4_2"/>
    <property type="match status" value="1"/>
</dbReference>
<feature type="domain" description="RNA polymerase sigma-70 region 2" evidence="5">
    <location>
        <begin position="26"/>
        <end position="93"/>
    </location>
</feature>
<dbReference type="AlphaFoldDB" id="A0A9W6R055"/>
<dbReference type="GO" id="GO:0006352">
    <property type="term" value="P:DNA-templated transcription initiation"/>
    <property type="evidence" value="ECO:0007669"/>
    <property type="project" value="InterPro"/>
</dbReference>
<gene>
    <name evidence="7" type="ORF">Atai01_17440</name>
</gene>
<dbReference type="InterPro" id="IPR014284">
    <property type="entry name" value="RNA_pol_sigma-70_dom"/>
</dbReference>
<organism evidence="7 8">
    <name type="scientific">Amycolatopsis taiwanensis</name>
    <dbReference type="NCBI Taxonomy" id="342230"/>
    <lineage>
        <taxon>Bacteria</taxon>
        <taxon>Bacillati</taxon>
        <taxon>Actinomycetota</taxon>
        <taxon>Actinomycetes</taxon>
        <taxon>Pseudonocardiales</taxon>
        <taxon>Pseudonocardiaceae</taxon>
        <taxon>Amycolatopsis</taxon>
    </lineage>
</organism>
<dbReference type="SUPFAM" id="SSF88946">
    <property type="entry name" value="Sigma2 domain of RNA polymerase sigma factors"/>
    <property type="match status" value="1"/>
</dbReference>
<dbReference type="GO" id="GO:0003677">
    <property type="term" value="F:DNA binding"/>
    <property type="evidence" value="ECO:0007669"/>
    <property type="project" value="InterPro"/>
</dbReference>